<organism evidence="1 2">
    <name type="scientific">Haematococcus lacustris</name>
    <name type="common">Green alga</name>
    <name type="synonym">Haematococcus pluvialis</name>
    <dbReference type="NCBI Taxonomy" id="44745"/>
    <lineage>
        <taxon>Eukaryota</taxon>
        <taxon>Viridiplantae</taxon>
        <taxon>Chlorophyta</taxon>
        <taxon>core chlorophytes</taxon>
        <taxon>Chlorophyceae</taxon>
        <taxon>CS clade</taxon>
        <taxon>Chlamydomonadales</taxon>
        <taxon>Haematococcaceae</taxon>
        <taxon>Haematococcus</taxon>
    </lineage>
</organism>
<dbReference type="EMBL" id="BLLF01004347">
    <property type="protein sequence ID" value="GFH29448.1"/>
    <property type="molecule type" value="Genomic_DNA"/>
</dbReference>
<dbReference type="Proteomes" id="UP000485058">
    <property type="component" value="Unassembled WGS sequence"/>
</dbReference>
<keyword evidence="2" id="KW-1185">Reference proteome</keyword>
<comment type="caution">
    <text evidence="1">The sequence shown here is derived from an EMBL/GenBank/DDBJ whole genome shotgun (WGS) entry which is preliminary data.</text>
</comment>
<evidence type="ECO:0000313" key="1">
    <source>
        <dbReference type="EMBL" id="GFH29448.1"/>
    </source>
</evidence>
<name>A0A6A0AA27_HAELA</name>
<accession>A0A6A0AA27</accession>
<proteinExistence type="predicted"/>
<reference evidence="1 2" key="1">
    <citation type="submission" date="2020-02" db="EMBL/GenBank/DDBJ databases">
        <title>Draft genome sequence of Haematococcus lacustris strain NIES-144.</title>
        <authorList>
            <person name="Morimoto D."/>
            <person name="Nakagawa S."/>
            <person name="Yoshida T."/>
            <person name="Sawayama S."/>
        </authorList>
    </citation>
    <scope>NUCLEOTIDE SEQUENCE [LARGE SCALE GENOMIC DNA]</scope>
    <source>
        <strain evidence="1 2">NIES-144</strain>
    </source>
</reference>
<evidence type="ECO:0000313" key="2">
    <source>
        <dbReference type="Proteomes" id="UP000485058"/>
    </source>
</evidence>
<sequence>MLLGLYQQRVAMATGVVAAPPAAALAQVRAAGRGGAPAAAAVPAQVRAAGRGGAPAAAAVPAQVRATEVGGAPVAVHAQVRAAAVLPPYHCQVCPHHHNLCHHLGRHFLFSLGGARLTVPELRSISCIDSGINM</sequence>
<protein>
    <submittedName>
        <fullName evidence="1">Uncharacterized protein</fullName>
    </submittedName>
</protein>
<gene>
    <name evidence="1" type="ORF">HaLaN_28102</name>
</gene>
<dbReference type="AlphaFoldDB" id="A0A6A0AA27"/>